<evidence type="ECO:0008006" key="5">
    <source>
        <dbReference type="Google" id="ProtNLM"/>
    </source>
</evidence>
<evidence type="ECO:0000256" key="2">
    <source>
        <dbReference type="SAM" id="Phobius"/>
    </source>
</evidence>
<sequence>MDDDADAALEKFFEEDALLEALQDAPDVEAQAAAFKARSSRPTGRAERSEGSESQAGCQMRAAAQAPPTSRESAPSQSDLEAPGSSTRRRVKGRSWRGTMAVILVSLVIWAGLLTIWSPPELWPDVASAEMPAKETMRSTPRPIQLPGQSSTNETRAAGPRGRVNVSWSSLDMTAGNATDALPENTTGGGRLPFRRKGRRSDGIGH</sequence>
<feature type="region of interest" description="Disordered" evidence="1">
    <location>
        <begin position="136"/>
        <end position="162"/>
    </location>
</feature>
<protein>
    <recommendedName>
        <fullName evidence="5">Transmembrane protein</fullName>
    </recommendedName>
</protein>
<feature type="region of interest" description="Disordered" evidence="1">
    <location>
        <begin position="30"/>
        <end position="93"/>
    </location>
</feature>
<dbReference type="EMBL" id="LSRX01000309">
    <property type="protein sequence ID" value="OLQ00968.1"/>
    <property type="molecule type" value="Genomic_DNA"/>
</dbReference>
<keyword evidence="2" id="KW-0472">Membrane</keyword>
<keyword evidence="2" id="KW-0812">Transmembrane</keyword>
<dbReference type="Proteomes" id="UP000186817">
    <property type="component" value="Unassembled WGS sequence"/>
</dbReference>
<keyword evidence="4" id="KW-1185">Reference proteome</keyword>
<accession>A0A1Q9E0L7</accession>
<feature type="region of interest" description="Disordered" evidence="1">
    <location>
        <begin position="175"/>
        <end position="206"/>
    </location>
</feature>
<evidence type="ECO:0000313" key="4">
    <source>
        <dbReference type="Proteomes" id="UP000186817"/>
    </source>
</evidence>
<feature type="transmembrane region" description="Helical" evidence="2">
    <location>
        <begin position="98"/>
        <end position="117"/>
    </location>
</feature>
<dbReference type="AlphaFoldDB" id="A0A1Q9E0L7"/>
<dbReference type="OrthoDB" id="413748at2759"/>
<feature type="compositionally biased region" description="Polar residues" evidence="1">
    <location>
        <begin position="67"/>
        <end position="79"/>
    </location>
</feature>
<keyword evidence="2" id="KW-1133">Transmembrane helix</keyword>
<comment type="caution">
    <text evidence="3">The sequence shown here is derived from an EMBL/GenBank/DDBJ whole genome shotgun (WGS) entry which is preliminary data.</text>
</comment>
<organism evidence="3 4">
    <name type="scientific">Symbiodinium microadriaticum</name>
    <name type="common">Dinoflagellate</name>
    <name type="synonym">Zooxanthella microadriatica</name>
    <dbReference type="NCBI Taxonomy" id="2951"/>
    <lineage>
        <taxon>Eukaryota</taxon>
        <taxon>Sar</taxon>
        <taxon>Alveolata</taxon>
        <taxon>Dinophyceae</taxon>
        <taxon>Suessiales</taxon>
        <taxon>Symbiodiniaceae</taxon>
        <taxon>Symbiodinium</taxon>
    </lineage>
</organism>
<proteinExistence type="predicted"/>
<gene>
    <name evidence="3" type="ORF">AK812_SmicGene16336</name>
</gene>
<evidence type="ECO:0000256" key="1">
    <source>
        <dbReference type="SAM" id="MobiDB-lite"/>
    </source>
</evidence>
<name>A0A1Q9E0L7_SYMMI</name>
<evidence type="ECO:0000313" key="3">
    <source>
        <dbReference type="EMBL" id="OLQ00968.1"/>
    </source>
</evidence>
<reference evidence="3 4" key="1">
    <citation type="submission" date="2016-02" db="EMBL/GenBank/DDBJ databases">
        <title>Genome analysis of coral dinoflagellate symbionts highlights evolutionary adaptations to a symbiotic lifestyle.</title>
        <authorList>
            <person name="Aranda M."/>
            <person name="Li Y."/>
            <person name="Liew Y.J."/>
            <person name="Baumgarten S."/>
            <person name="Simakov O."/>
            <person name="Wilson M."/>
            <person name="Piel J."/>
            <person name="Ashoor H."/>
            <person name="Bougouffa S."/>
            <person name="Bajic V.B."/>
            <person name="Ryu T."/>
            <person name="Ravasi T."/>
            <person name="Bayer T."/>
            <person name="Micklem G."/>
            <person name="Kim H."/>
            <person name="Bhak J."/>
            <person name="Lajeunesse T.C."/>
            <person name="Voolstra C.R."/>
        </authorList>
    </citation>
    <scope>NUCLEOTIDE SEQUENCE [LARGE SCALE GENOMIC DNA]</scope>
    <source>
        <strain evidence="3 4">CCMP2467</strain>
    </source>
</reference>